<dbReference type="EC" id="4.-.-.-" evidence="8"/>
<dbReference type="GO" id="GO:0070497">
    <property type="term" value="F:6-carboxytetrahydropterin synthase activity"/>
    <property type="evidence" value="ECO:0007669"/>
    <property type="project" value="UniProtKB-EC"/>
</dbReference>
<proteinExistence type="inferred from homology"/>
<keyword evidence="12" id="KW-1185">Reference proteome</keyword>
<feature type="binding site" evidence="10">
    <location>
        <position position="29"/>
    </location>
    <ligand>
        <name>Zn(2+)</name>
        <dbReference type="ChEBI" id="CHEBI:29105"/>
    </ligand>
</feature>
<dbReference type="NCBIfam" id="TIGR03367">
    <property type="entry name" value="queuosine_QueD"/>
    <property type="match status" value="1"/>
</dbReference>
<evidence type="ECO:0000256" key="1">
    <source>
        <dbReference type="ARBA" id="ARBA00005061"/>
    </source>
</evidence>
<feature type="active site" description="Charge relay system" evidence="9">
    <location>
        <position position="110"/>
    </location>
</feature>
<name>A0A1W1VEG9_9FIRM</name>
<dbReference type="Pfam" id="PF01242">
    <property type="entry name" value="PTPS"/>
    <property type="match status" value="1"/>
</dbReference>
<dbReference type="PIRSF" id="PIRSF006113">
    <property type="entry name" value="PTP_synth"/>
    <property type="match status" value="1"/>
</dbReference>
<evidence type="ECO:0000313" key="11">
    <source>
        <dbReference type="EMBL" id="SMB91725.1"/>
    </source>
</evidence>
<dbReference type="PANTHER" id="PTHR12589:SF7">
    <property type="entry name" value="6-PYRUVOYL TETRAHYDROBIOPTERIN SYNTHASE"/>
    <property type="match status" value="1"/>
</dbReference>
<evidence type="ECO:0000256" key="5">
    <source>
        <dbReference type="ARBA" id="ARBA00022833"/>
    </source>
</evidence>
<keyword evidence="6 8" id="KW-0456">Lyase</keyword>
<evidence type="ECO:0000256" key="4">
    <source>
        <dbReference type="ARBA" id="ARBA00022723"/>
    </source>
</evidence>
<dbReference type="RefSeq" id="WP_084663736.1">
    <property type="nucleotide sequence ID" value="NZ_LT838272.1"/>
</dbReference>
<feature type="binding site" evidence="10">
    <location>
        <position position="27"/>
    </location>
    <ligand>
        <name>Zn(2+)</name>
        <dbReference type="ChEBI" id="CHEBI:29105"/>
    </ligand>
</feature>
<dbReference type="AlphaFoldDB" id="A0A1W1VEG9"/>
<dbReference type="GO" id="GO:0008616">
    <property type="term" value="P:tRNA queuosine(34) biosynthetic process"/>
    <property type="evidence" value="ECO:0007669"/>
    <property type="project" value="UniProtKB-KW"/>
</dbReference>
<gene>
    <name evidence="11" type="ORF">SAMN00808754_0510</name>
</gene>
<keyword evidence="5 8" id="KW-0862">Zinc</keyword>
<dbReference type="EMBL" id="LT838272">
    <property type="protein sequence ID" value="SMB91725.1"/>
    <property type="molecule type" value="Genomic_DNA"/>
</dbReference>
<evidence type="ECO:0000256" key="7">
    <source>
        <dbReference type="ARBA" id="ARBA00048807"/>
    </source>
</evidence>
<protein>
    <recommendedName>
        <fullName evidence="3 8">6-carboxy-5,6,7,8-tetrahydropterin synthase</fullName>
        <ecNumber evidence="8">4.-.-.-</ecNumber>
    </recommendedName>
</protein>
<dbReference type="PANTHER" id="PTHR12589">
    <property type="entry name" value="PYRUVOYL TETRAHYDROBIOPTERIN SYNTHASE"/>
    <property type="match status" value="1"/>
</dbReference>
<reference evidence="11 12" key="1">
    <citation type="submission" date="2017-04" db="EMBL/GenBank/DDBJ databases">
        <authorList>
            <person name="Afonso C.L."/>
            <person name="Miller P.J."/>
            <person name="Scott M.A."/>
            <person name="Spackman E."/>
            <person name="Goraichik I."/>
            <person name="Dimitrov K.M."/>
            <person name="Suarez D.L."/>
            <person name="Swayne D.E."/>
        </authorList>
    </citation>
    <scope>NUCLEOTIDE SEQUENCE [LARGE SCALE GENOMIC DNA]</scope>
    <source>
        <strain evidence="11 12">ToBE</strain>
    </source>
</reference>
<keyword evidence="8" id="KW-0671">Queuosine biosynthesis</keyword>
<dbReference type="Proteomes" id="UP000192569">
    <property type="component" value="Chromosome I"/>
</dbReference>
<keyword evidence="4 8" id="KW-0479">Metal-binding</keyword>
<evidence type="ECO:0000256" key="2">
    <source>
        <dbReference type="ARBA" id="ARBA00008900"/>
    </source>
</evidence>
<dbReference type="SUPFAM" id="SSF55620">
    <property type="entry name" value="Tetrahydrobiopterin biosynthesis enzymes-like"/>
    <property type="match status" value="1"/>
</dbReference>
<dbReference type="InterPro" id="IPR038418">
    <property type="entry name" value="6-PTP_synth/QueD_sf"/>
</dbReference>
<feature type="active site" description="Charge relay system" evidence="9">
    <location>
        <position position="67"/>
    </location>
</feature>
<evidence type="ECO:0000256" key="10">
    <source>
        <dbReference type="PIRSR" id="PIRSR006113-2"/>
    </source>
</evidence>
<evidence type="ECO:0000256" key="3">
    <source>
        <dbReference type="ARBA" id="ARBA00018141"/>
    </source>
</evidence>
<comment type="pathway">
    <text evidence="1 8">Purine metabolism; 7-cyano-7-deazaguanine biosynthesis.</text>
</comment>
<dbReference type="UniPathway" id="UPA00391"/>
<evidence type="ECO:0000256" key="8">
    <source>
        <dbReference type="PIRNR" id="PIRNR006113"/>
    </source>
</evidence>
<evidence type="ECO:0000256" key="9">
    <source>
        <dbReference type="PIRSR" id="PIRSR006113-1"/>
    </source>
</evidence>
<sequence>MVAVTHIFTFEAAHRLEGYNGDCARLHGHTYRLEVTVKGPVKADGMVIDFSQLKALVEERIIQRIDHQYLNELFPFNPTCENLLLHFWRELEEALKILPHLTLKRLVLWESPFAYAEMEDDKG</sequence>
<feature type="active site" description="Proton acceptor" evidence="9">
    <location>
        <position position="23"/>
    </location>
</feature>
<dbReference type="STRING" id="698762.SAMN00808754_0510"/>
<accession>A0A1W1VEG9</accession>
<feature type="binding site" evidence="10">
    <location>
        <position position="14"/>
    </location>
    <ligand>
        <name>Zn(2+)</name>
        <dbReference type="ChEBI" id="CHEBI:29105"/>
    </ligand>
</feature>
<evidence type="ECO:0000313" key="12">
    <source>
        <dbReference type="Proteomes" id="UP000192569"/>
    </source>
</evidence>
<dbReference type="InterPro" id="IPR007115">
    <property type="entry name" value="6-PTP_synth/QueD"/>
</dbReference>
<comment type="cofactor">
    <cofactor evidence="8 10">
        <name>Zn(2+)</name>
        <dbReference type="ChEBI" id="CHEBI:29105"/>
    </cofactor>
    <text evidence="8 10">Binds 1 zinc ion per subunit.</text>
</comment>
<dbReference type="GO" id="GO:0046872">
    <property type="term" value="F:metal ion binding"/>
    <property type="evidence" value="ECO:0007669"/>
    <property type="project" value="UniProtKB-KW"/>
</dbReference>
<comment type="similarity">
    <text evidence="2 8">Belongs to the PTPS family. QueD subfamily.</text>
</comment>
<evidence type="ECO:0000256" key="6">
    <source>
        <dbReference type="ARBA" id="ARBA00023239"/>
    </source>
</evidence>
<comment type="catalytic activity">
    <reaction evidence="7 8">
        <text>7,8-dihydroneopterin 3'-triphosphate + H2O = 6-carboxy-5,6,7,8-tetrahydropterin + triphosphate + acetaldehyde + 2 H(+)</text>
        <dbReference type="Rhea" id="RHEA:27966"/>
        <dbReference type="ChEBI" id="CHEBI:15343"/>
        <dbReference type="ChEBI" id="CHEBI:15377"/>
        <dbReference type="ChEBI" id="CHEBI:15378"/>
        <dbReference type="ChEBI" id="CHEBI:18036"/>
        <dbReference type="ChEBI" id="CHEBI:58462"/>
        <dbReference type="ChEBI" id="CHEBI:61032"/>
        <dbReference type="EC" id="4.1.2.50"/>
    </reaction>
</comment>
<dbReference type="Gene3D" id="3.30.479.10">
    <property type="entry name" value="6-pyruvoyl tetrahydropterin synthase/QueD"/>
    <property type="match status" value="1"/>
</dbReference>
<dbReference type="OrthoDB" id="9804698at2"/>
<organism evidence="11 12">
    <name type="scientific">Thermanaeromonas toyohensis ToBE</name>
    <dbReference type="NCBI Taxonomy" id="698762"/>
    <lineage>
        <taxon>Bacteria</taxon>
        <taxon>Bacillati</taxon>
        <taxon>Bacillota</taxon>
        <taxon>Clostridia</taxon>
        <taxon>Neomoorellales</taxon>
        <taxon>Neomoorellaceae</taxon>
        <taxon>Thermanaeromonas</taxon>
    </lineage>
</organism>